<accession>A0ABY7BYK6</accession>
<evidence type="ECO:0000313" key="1">
    <source>
        <dbReference type="EMBL" id="WAP68947.1"/>
    </source>
</evidence>
<dbReference type="EMBL" id="CP114029">
    <property type="protein sequence ID" value="WAP68947.1"/>
    <property type="molecule type" value="Genomic_DNA"/>
</dbReference>
<evidence type="ECO:0000313" key="2">
    <source>
        <dbReference type="Proteomes" id="UP001164020"/>
    </source>
</evidence>
<proteinExistence type="predicted"/>
<gene>
    <name evidence="1" type="ORF">OH818_27720</name>
</gene>
<organism evidence="1 2">
    <name type="scientific">Jiella pelagia</name>
    <dbReference type="NCBI Taxonomy" id="2986949"/>
    <lineage>
        <taxon>Bacteria</taxon>
        <taxon>Pseudomonadati</taxon>
        <taxon>Pseudomonadota</taxon>
        <taxon>Alphaproteobacteria</taxon>
        <taxon>Hyphomicrobiales</taxon>
        <taxon>Aurantimonadaceae</taxon>
        <taxon>Jiella</taxon>
    </lineage>
</organism>
<reference evidence="1" key="1">
    <citation type="submission" date="2022-12" db="EMBL/GenBank/DDBJ databases">
        <title>Jiella pelagia sp. nov., isolated from phosphonate enriched culture of Northwest Pacific surface seawater.</title>
        <authorList>
            <person name="Shin D.Y."/>
            <person name="Hwang C.Y."/>
        </authorList>
    </citation>
    <scope>NUCLEOTIDE SEQUENCE</scope>
    <source>
        <strain evidence="1">HL-NP1</strain>
    </source>
</reference>
<dbReference type="Proteomes" id="UP001164020">
    <property type="component" value="Chromosome"/>
</dbReference>
<sequence>MPQIVDAPDVCQGAFGLSRVADQQFGGAMMAIWGGLPHMGGAGAPGAPALGTRALR</sequence>
<protein>
    <submittedName>
        <fullName evidence="1">Uncharacterized protein</fullName>
    </submittedName>
</protein>
<keyword evidence="2" id="KW-1185">Reference proteome</keyword>
<dbReference type="RefSeq" id="WP_268881384.1">
    <property type="nucleotide sequence ID" value="NZ_CP114029.1"/>
</dbReference>
<name>A0ABY7BYK6_9HYPH</name>